<dbReference type="AlphaFoldDB" id="A0A0X1KRX8"/>
<dbReference type="Gene3D" id="3.30.70.360">
    <property type="match status" value="1"/>
</dbReference>
<dbReference type="Proteomes" id="UP000077469">
    <property type="component" value="Chromosome"/>
</dbReference>
<evidence type="ECO:0000256" key="1">
    <source>
        <dbReference type="ARBA" id="ARBA00022723"/>
    </source>
</evidence>
<dbReference type="PIRSF" id="PIRSF037238">
    <property type="entry name" value="Carboxypeptidase_G2"/>
    <property type="match status" value="1"/>
</dbReference>
<evidence type="ECO:0000259" key="4">
    <source>
        <dbReference type="Pfam" id="PF07687"/>
    </source>
</evidence>
<dbReference type="EMBL" id="CP007141">
    <property type="protein sequence ID" value="AJC73979.1"/>
    <property type="molecule type" value="Genomic_DNA"/>
</dbReference>
<feature type="active site" description="Proton acceptor" evidence="3">
    <location>
        <position position="126"/>
    </location>
</feature>
<feature type="active site" evidence="3">
    <location>
        <position position="68"/>
    </location>
</feature>
<keyword evidence="2" id="KW-0378">Hydrolase</keyword>
<dbReference type="PaxDb" id="1123384-AJ81_07025"/>
<dbReference type="Gene3D" id="3.40.630.10">
    <property type="entry name" value="Zn peptidases"/>
    <property type="match status" value="1"/>
</dbReference>
<dbReference type="GO" id="GO:0046872">
    <property type="term" value="F:metal ion binding"/>
    <property type="evidence" value="ECO:0007669"/>
    <property type="project" value="UniProtKB-KW"/>
</dbReference>
<dbReference type="PATRIC" id="fig|1123384.7.peg.1411"/>
<dbReference type="InterPro" id="IPR002933">
    <property type="entry name" value="Peptidase_M20"/>
</dbReference>
<dbReference type="PANTHER" id="PTHR43808:SF9">
    <property type="entry name" value="BLL0789 PROTEIN"/>
    <property type="match status" value="1"/>
</dbReference>
<dbReference type="SUPFAM" id="SSF53187">
    <property type="entry name" value="Zn-dependent exopeptidases"/>
    <property type="match status" value="1"/>
</dbReference>
<reference evidence="5 6" key="1">
    <citation type="submission" date="2014-01" db="EMBL/GenBank/DDBJ databases">
        <title>Genome sequencing of Thermotog hypogea.</title>
        <authorList>
            <person name="Zhang X."/>
            <person name="Alvare G."/>
            <person name="Fristensky B."/>
            <person name="Chen L."/>
            <person name="Suen T."/>
            <person name="Chen Q."/>
            <person name="Ma K."/>
        </authorList>
    </citation>
    <scope>NUCLEOTIDE SEQUENCE [LARGE SCALE GENOMIC DNA]</scope>
    <source>
        <strain evidence="5 6">DSM 11164</strain>
    </source>
</reference>
<accession>A0A0X1KRX8</accession>
<dbReference type="InterPro" id="IPR036264">
    <property type="entry name" value="Bact_exopeptidase_dim_dom"/>
</dbReference>
<feature type="domain" description="Peptidase M20 dimerisation" evidence="4">
    <location>
        <begin position="162"/>
        <end position="259"/>
    </location>
</feature>
<evidence type="ECO:0000313" key="5">
    <source>
        <dbReference type="EMBL" id="AJC73979.1"/>
    </source>
</evidence>
<sequence length="360" mass="39976">MHKKWLEIFEALVNTDTGFDLDSSTKLERTQFVADFLENLGFELHRERAAHVALKGEAPYLTLIGHLDTVFKEGEAVRRPFKLEDNVARGPGVADMKGGVVVLLAVVEEAIKKGLDGLCVILNVDEELGSKESRETFEKYARQSSCCLSFEPGGVHGEIVASRKGIASLDIQVRGIKGHASRLQEGANAVVEASHKVCQIYALNGQIGSLSVNPTIINGGEKSNITPDLCRIYCDVRFSNTEELEEFKRKLSEIARTNHIERTSCDYSLNERRPAMVLMEEMKQALEEAFQKLGKRFELEHSSGGADGAFFTALGVPTLDGLGLCGGRFHSEEEFALIDSFEERVRLSSELLDHFDKKRR</sequence>
<keyword evidence="6" id="KW-1185">Reference proteome</keyword>
<evidence type="ECO:0000256" key="3">
    <source>
        <dbReference type="PIRSR" id="PIRSR037238-1"/>
    </source>
</evidence>
<organism evidence="5 6">
    <name type="scientific">Pseudothermotoga hypogea DSM 11164 = NBRC 106472</name>
    <dbReference type="NCBI Taxonomy" id="1123384"/>
    <lineage>
        <taxon>Bacteria</taxon>
        <taxon>Thermotogati</taxon>
        <taxon>Thermotogota</taxon>
        <taxon>Thermotogae</taxon>
        <taxon>Thermotogales</taxon>
        <taxon>Thermotogaceae</taxon>
        <taxon>Pseudothermotoga</taxon>
    </lineage>
</organism>
<evidence type="ECO:0000313" key="6">
    <source>
        <dbReference type="Proteomes" id="UP000077469"/>
    </source>
</evidence>
<dbReference type="InterPro" id="IPR017150">
    <property type="entry name" value="Pept_M20_glutamate_carboxypep"/>
</dbReference>
<dbReference type="SUPFAM" id="SSF55031">
    <property type="entry name" value="Bacterial exopeptidase dimerisation domain"/>
    <property type="match status" value="1"/>
</dbReference>
<keyword evidence="1" id="KW-0479">Metal-binding</keyword>
<dbReference type="InterPro" id="IPR050072">
    <property type="entry name" value="Peptidase_M20A"/>
</dbReference>
<protein>
    <submittedName>
        <fullName evidence="5">Peptidase M20</fullName>
    </submittedName>
</protein>
<dbReference type="OrthoDB" id="9783294at2"/>
<dbReference type="KEGG" id="phy:AJ81_07025"/>
<evidence type="ECO:0000256" key="2">
    <source>
        <dbReference type="ARBA" id="ARBA00022801"/>
    </source>
</evidence>
<dbReference type="Pfam" id="PF07687">
    <property type="entry name" value="M20_dimer"/>
    <property type="match status" value="1"/>
</dbReference>
<proteinExistence type="predicted"/>
<dbReference type="GO" id="GO:0016787">
    <property type="term" value="F:hydrolase activity"/>
    <property type="evidence" value="ECO:0007669"/>
    <property type="project" value="UniProtKB-KW"/>
</dbReference>
<dbReference type="STRING" id="1123384.AJ81_07025"/>
<dbReference type="Pfam" id="PF01546">
    <property type="entry name" value="Peptidase_M20"/>
    <property type="match status" value="1"/>
</dbReference>
<dbReference type="RefSeq" id="WP_031504413.1">
    <property type="nucleotide sequence ID" value="NC_022795.1"/>
</dbReference>
<dbReference type="PANTHER" id="PTHR43808">
    <property type="entry name" value="ACETYLORNITHINE DEACETYLASE"/>
    <property type="match status" value="1"/>
</dbReference>
<gene>
    <name evidence="5" type="ORF">AJ81_07025</name>
</gene>
<dbReference type="InterPro" id="IPR011650">
    <property type="entry name" value="Peptidase_M20_dimer"/>
</dbReference>
<name>A0A0X1KRX8_9THEM</name>